<evidence type="ECO:0008006" key="4">
    <source>
        <dbReference type="Google" id="ProtNLM"/>
    </source>
</evidence>
<feature type="compositionally biased region" description="Low complexity" evidence="1">
    <location>
        <begin position="1"/>
        <end position="12"/>
    </location>
</feature>
<feature type="region of interest" description="Disordered" evidence="1">
    <location>
        <begin position="1"/>
        <end position="30"/>
    </location>
</feature>
<dbReference type="InterPro" id="IPR011006">
    <property type="entry name" value="CheY-like_superfamily"/>
</dbReference>
<evidence type="ECO:0000256" key="1">
    <source>
        <dbReference type="SAM" id="MobiDB-lite"/>
    </source>
</evidence>
<proteinExistence type="predicted"/>
<accession>A0A5C5VXF5</accession>
<name>A0A5C5VXF5_9BACT</name>
<dbReference type="AlphaFoldDB" id="A0A5C5VXF5"/>
<gene>
    <name evidence="2" type="ORF">Pla111_26380</name>
</gene>
<dbReference type="Proteomes" id="UP000318995">
    <property type="component" value="Unassembled WGS sequence"/>
</dbReference>
<keyword evidence="3" id="KW-1185">Reference proteome</keyword>
<protein>
    <recommendedName>
        <fullName evidence="4">Response regulatory domain-containing protein</fullName>
    </recommendedName>
</protein>
<reference evidence="2 3" key="1">
    <citation type="submission" date="2019-02" db="EMBL/GenBank/DDBJ databases">
        <title>Deep-cultivation of Planctomycetes and their phenomic and genomic characterization uncovers novel biology.</title>
        <authorList>
            <person name="Wiegand S."/>
            <person name="Jogler M."/>
            <person name="Boedeker C."/>
            <person name="Pinto D."/>
            <person name="Vollmers J."/>
            <person name="Rivas-Marin E."/>
            <person name="Kohn T."/>
            <person name="Peeters S.H."/>
            <person name="Heuer A."/>
            <person name="Rast P."/>
            <person name="Oberbeckmann S."/>
            <person name="Bunk B."/>
            <person name="Jeske O."/>
            <person name="Meyerdierks A."/>
            <person name="Storesund J.E."/>
            <person name="Kallscheuer N."/>
            <person name="Luecker S."/>
            <person name="Lage O.M."/>
            <person name="Pohl T."/>
            <person name="Merkel B.J."/>
            <person name="Hornburger P."/>
            <person name="Mueller R.-W."/>
            <person name="Bruemmer F."/>
            <person name="Labrenz M."/>
            <person name="Spormann A.M."/>
            <person name="Op Den Camp H."/>
            <person name="Overmann J."/>
            <person name="Amann R."/>
            <person name="Jetten M.S.M."/>
            <person name="Mascher T."/>
            <person name="Medema M.H."/>
            <person name="Devos D.P."/>
            <person name="Kaster A.-K."/>
            <person name="Ovreas L."/>
            <person name="Rohde M."/>
            <person name="Galperin M.Y."/>
            <person name="Jogler C."/>
        </authorList>
    </citation>
    <scope>NUCLEOTIDE SEQUENCE [LARGE SCALE GENOMIC DNA]</scope>
    <source>
        <strain evidence="2 3">Pla111</strain>
    </source>
</reference>
<dbReference type="SUPFAM" id="SSF52172">
    <property type="entry name" value="CheY-like"/>
    <property type="match status" value="1"/>
</dbReference>
<evidence type="ECO:0000313" key="2">
    <source>
        <dbReference type="EMBL" id="TWT42665.1"/>
    </source>
</evidence>
<evidence type="ECO:0000313" key="3">
    <source>
        <dbReference type="Proteomes" id="UP000318995"/>
    </source>
</evidence>
<dbReference type="EMBL" id="SJPH01000006">
    <property type="protein sequence ID" value="TWT42665.1"/>
    <property type="molecule type" value="Genomic_DNA"/>
</dbReference>
<sequence>MSQIRSPGGTVRPPTPTPRTTPRLSPTPRSVRSFGDCASLVLVTDPARRRAVTQAAQSAGWRVVACQSPDETAAQVQQWRLQFAIVELAAGDLPQRSALRQSVQQLREASSPLLIVADQAPTHEDELWARQIGAWLYLPAMTVGEELTQLCREALYSVRRQATAQAPVG</sequence>
<feature type="compositionally biased region" description="Low complexity" evidence="1">
    <location>
        <begin position="20"/>
        <end position="30"/>
    </location>
</feature>
<dbReference type="RefSeq" id="WP_146574869.1">
    <property type="nucleotide sequence ID" value="NZ_SJPH01000006.1"/>
</dbReference>
<comment type="caution">
    <text evidence="2">The sequence shown here is derived from an EMBL/GenBank/DDBJ whole genome shotgun (WGS) entry which is preliminary data.</text>
</comment>
<dbReference type="OrthoDB" id="277509at2"/>
<organism evidence="2 3">
    <name type="scientific">Botrimarina hoheduenensis</name>
    <dbReference type="NCBI Taxonomy" id="2528000"/>
    <lineage>
        <taxon>Bacteria</taxon>
        <taxon>Pseudomonadati</taxon>
        <taxon>Planctomycetota</taxon>
        <taxon>Planctomycetia</taxon>
        <taxon>Pirellulales</taxon>
        <taxon>Lacipirellulaceae</taxon>
        <taxon>Botrimarina</taxon>
    </lineage>
</organism>